<dbReference type="RefSeq" id="XP_016239607.1">
    <property type="nucleotide sequence ID" value="XM_016378037.1"/>
</dbReference>
<comment type="similarity">
    <text evidence="2">Belongs to the metallo-dependent hydrolases superfamily. Adenosine and AMP deaminases family.</text>
</comment>
<comment type="cofactor">
    <cofactor evidence="1">
        <name>Zn(2+)</name>
        <dbReference type="ChEBI" id="CHEBI:29105"/>
    </cofactor>
</comment>
<dbReference type="STRING" id="91928.A0A0D1YVT6"/>
<organism evidence="8 9">
    <name type="scientific">Exophiala spinifera</name>
    <dbReference type="NCBI Taxonomy" id="91928"/>
    <lineage>
        <taxon>Eukaryota</taxon>
        <taxon>Fungi</taxon>
        <taxon>Dikarya</taxon>
        <taxon>Ascomycota</taxon>
        <taxon>Pezizomycotina</taxon>
        <taxon>Eurotiomycetes</taxon>
        <taxon>Chaetothyriomycetidae</taxon>
        <taxon>Chaetothyriales</taxon>
        <taxon>Herpotrichiellaceae</taxon>
        <taxon>Exophiala</taxon>
    </lineage>
</organism>
<dbReference type="VEuPathDB" id="FungiDB:PV08_03686"/>
<feature type="domain" description="Adenosine deaminase" evidence="7">
    <location>
        <begin position="33"/>
        <end position="364"/>
    </location>
</feature>
<dbReference type="SUPFAM" id="SSF51556">
    <property type="entry name" value="Metallo-dependent hydrolases"/>
    <property type="match status" value="1"/>
</dbReference>
<evidence type="ECO:0000256" key="2">
    <source>
        <dbReference type="ARBA" id="ARBA00006676"/>
    </source>
</evidence>
<name>A0A0D1YVT6_9EURO</name>
<sequence length="371" mass="42421">MAADEKFMPLEERKALRAELAAGDDYPFMLALPKVELHLHIEGTLVPELRWKIAQRNKMTLINPRSSQPYESVEQLAANYETFTFFESYYEGFKVLLTKQDYFDLAMNYFERAAAMNVRYVEVFFDPQGHTQRGVSWDTFMSGFKEASTKAEQELGVRSAWIMCILRDESPESAMEHYEAALDYRDMIIALGLDSVSYKLPPSLFENVWSRARADGYFKLTAHCDNGAEEDVWDHIRETACQVGGYGADRIDHGVDAADDAALIKIIKERGLGLTLCPCAYLRHYPVEAMYSKIALLYKEGVKFSIGSDDPAYMDDNWQVNNMLVVKHKCGLSDEDMVVVCKNAVDMCWSTAEVKKAISEEIDQVWEKYRK</sequence>
<dbReference type="PANTHER" id="PTHR43114:SF7">
    <property type="entry name" value="ADENOSINE DEAMINASE DOMAIN-CONTAINING PROTEIN"/>
    <property type="match status" value="1"/>
</dbReference>
<dbReference type="Proteomes" id="UP000053328">
    <property type="component" value="Unassembled WGS sequence"/>
</dbReference>
<dbReference type="OrthoDB" id="272271at2759"/>
<dbReference type="InterPro" id="IPR001365">
    <property type="entry name" value="A_deaminase_dom"/>
</dbReference>
<dbReference type="AlphaFoldDB" id="A0A0D1YVT6"/>
<dbReference type="GO" id="GO:0000034">
    <property type="term" value="F:adenine deaminase activity"/>
    <property type="evidence" value="ECO:0007669"/>
    <property type="project" value="TreeGrafter"/>
</dbReference>
<dbReference type="EMBL" id="KN847493">
    <property type="protein sequence ID" value="KIW19391.1"/>
    <property type="molecule type" value="Genomic_DNA"/>
</dbReference>
<dbReference type="InterPro" id="IPR006330">
    <property type="entry name" value="Ado/ade_deaminase"/>
</dbReference>
<evidence type="ECO:0000256" key="1">
    <source>
        <dbReference type="ARBA" id="ARBA00001947"/>
    </source>
</evidence>
<evidence type="ECO:0000256" key="3">
    <source>
        <dbReference type="ARBA" id="ARBA00018099"/>
    </source>
</evidence>
<evidence type="ECO:0000256" key="4">
    <source>
        <dbReference type="ARBA" id="ARBA00022723"/>
    </source>
</evidence>
<dbReference type="HOGENOM" id="CLU_039228_7_0_1"/>
<accession>A0A0D1YVT6</accession>
<dbReference type="GO" id="GO:0043103">
    <property type="term" value="P:hypoxanthine salvage"/>
    <property type="evidence" value="ECO:0007669"/>
    <property type="project" value="TreeGrafter"/>
</dbReference>
<dbReference type="Gene3D" id="3.20.20.140">
    <property type="entry name" value="Metal-dependent hydrolases"/>
    <property type="match status" value="1"/>
</dbReference>
<keyword evidence="5" id="KW-0378">Hydrolase</keyword>
<dbReference type="Pfam" id="PF00962">
    <property type="entry name" value="A_deaminase"/>
    <property type="match status" value="1"/>
</dbReference>
<keyword evidence="9" id="KW-1185">Reference proteome</keyword>
<dbReference type="PANTHER" id="PTHR43114">
    <property type="entry name" value="ADENINE DEAMINASE"/>
    <property type="match status" value="1"/>
</dbReference>
<dbReference type="GO" id="GO:0009168">
    <property type="term" value="P:purine ribonucleoside monophosphate biosynthetic process"/>
    <property type="evidence" value="ECO:0007669"/>
    <property type="project" value="InterPro"/>
</dbReference>
<gene>
    <name evidence="8" type="ORF">PV08_03686</name>
</gene>
<dbReference type="InterPro" id="IPR006650">
    <property type="entry name" value="A/AMP_deam_AS"/>
</dbReference>
<evidence type="ECO:0000259" key="7">
    <source>
        <dbReference type="Pfam" id="PF00962"/>
    </source>
</evidence>
<dbReference type="GO" id="GO:0005829">
    <property type="term" value="C:cytosol"/>
    <property type="evidence" value="ECO:0007669"/>
    <property type="project" value="TreeGrafter"/>
</dbReference>
<dbReference type="GO" id="GO:0006146">
    <property type="term" value="P:adenine catabolic process"/>
    <property type="evidence" value="ECO:0007669"/>
    <property type="project" value="TreeGrafter"/>
</dbReference>
<evidence type="ECO:0000313" key="8">
    <source>
        <dbReference type="EMBL" id="KIW19391.1"/>
    </source>
</evidence>
<dbReference type="GeneID" id="27330769"/>
<evidence type="ECO:0000256" key="6">
    <source>
        <dbReference type="ARBA" id="ARBA00022833"/>
    </source>
</evidence>
<reference evidence="8 9" key="1">
    <citation type="submission" date="2015-01" db="EMBL/GenBank/DDBJ databases">
        <title>The Genome Sequence of Exophiala spinifera CBS89968.</title>
        <authorList>
            <consortium name="The Broad Institute Genomics Platform"/>
            <person name="Cuomo C."/>
            <person name="de Hoog S."/>
            <person name="Gorbushina A."/>
            <person name="Stielow B."/>
            <person name="Teixiera M."/>
            <person name="Abouelleil A."/>
            <person name="Chapman S.B."/>
            <person name="Priest M."/>
            <person name="Young S.K."/>
            <person name="Wortman J."/>
            <person name="Nusbaum C."/>
            <person name="Birren B."/>
        </authorList>
    </citation>
    <scope>NUCLEOTIDE SEQUENCE [LARGE SCALE GENOMIC DNA]</scope>
    <source>
        <strain evidence="8 9">CBS 89968</strain>
    </source>
</reference>
<dbReference type="InterPro" id="IPR032466">
    <property type="entry name" value="Metal_Hydrolase"/>
</dbReference>
<evidence type="ECO:0000256" key="5">
    <source>
        <dbReference type="ARBA" id="ARBA00022801"/>
    </source>
</evidence>
<evidence type="ECO:0000313" key="9">
    <source>
        <dbReference type="Proteomes" id="UP000053328"/>
    </source>
</evidence>
<dbReference type="GO" id="GO:0046872">
    <property type="term" value="F:metal ion binding"/>
    <property type="evidence" value="ECO:0007669"/>
    <property type="project" value="UniProtKB-KW"/>
</dbReference>
<dbReference type="PROSITE" id="PS00485">
    <property type="entry name" value="A_DEAMINASE"/>
    <property type="match status" value="1"/>
</dbReference>
<protein>
    <recommendedName>
        <fullName evidence="3">Adenosine deaminase</fullName>
    </recommendedName>
</protein>
<dbReference type="NCBIfam" id="TIGR01430">
    <property type="entry name" value="aden_deam"/>
    <property type="match status" value="1"/>
</dbReference>
<keyword evidence="4" id="KW-0479">Metal-binding</keyword>
<keyword evidence="6" id="KW-0862">Zinc</keyword>
<proteinExistence type="inferred from homology"/>